<evidence type="ECO:0000313" key="13">
    <source>
        <dbReference type="RefSeq" id="XP_046601690.1"/>
    </source>
</evidence>
<evidence type="ECO:0000256" key="3">
    <source>
        <dbReference type="ARBA" id="ARBA00015004"/>
    </source>
</evidence>
<dbReference type="SUPFAM" id="SSF52058">
    <property type="entry name" value="L domain-like"/>
    <property type="match status" value="1"/>
</dbReference>
<feature type="domain" description="CAP-Gly" evidence="10">
    <location>
        <begin position="26"/>
        <end position="70"/>
    </location>
</feature>
<dbReference type="Proteomes" id="UP000829291">
    <property type="component" value="Chromosome 7"/>
</dbReference>
<dbReference type="InterPro" id="IPR032675">
    <property type="entry name" value="LRR_dom_sf"/>
</dbReference>
<keyword evidence="7" id="KW-0143">Chaperone</keyword>
<comment type="subunit">
    <text evidence="8">Supercomplex made of cofactors A to E. Cofactors A and D function by capturing and stabilizing tubulin in a quasi-native conformation. Cofactor E binds to the cofactor D-tubulin complex; interaction with cofactor C then causes the release of tubulin polypeptides that are committed to the native state.</text>
</comment>
<dbReference type="CTD" id="6905"/>
<dbReference type="Gene3D" id="3.80.10.10">
    <property type="entry name" value="Ribonuclease Inhibitor"/>
    <property type="match status" value="3"/>
</dbReference>
<dbReference type="Gene3D" id="2.30.30.190">
    <property type="entry name" value="CAP Gly-rich-like domain"/>
    <property type="match status" value="1"/>
</dbReference>
<evidence type="ECO:0000256" key="9">
    <source>
        <dbReference type="ARBA" id="ARBA00030180"/>
    </source>
</evidence>
<dbReference type="RefSeq" id="XP_046601690.1">
    <property type="nucleotide sequence ID" value="XM_046745734.1"/>
</dbReference>
<evidence type="ECO:0000256" key="5">
    <source>
        <dbReference type="ARBA" id="ARBA00022614"/>
    </source>
</evidence>
<dbReference type="InParanoid" id="A0A6J0BCI1"/>
<evidence type="ECO:0000313" key="14">
    <source>
        <dbReference type="RefSeq" id="XP_046601691.1"/>
    </source>
</evidence>
<dbReference type="GeneID" id="107218491"/>
<dbReference type="PANTHER" id="PTHR15454">
    <property type="entry name" value="NISCHARIN RELATED"/>
    <property type="match status" value="1"/>
</dbReference>
<dbReference type="GO" id="GO:0005737">
    <property type="term" value="C:cytoplasm"/>
    <property type="evidence" value="ECO:0007669"/>
    <property type="project" value="UniProtKB-SubCell"/>
</dbReference>
<dbReference type="InterPro" id="IPR044079">
    <property type="entry name" value="Ubl_TBCE"/>
</dbReference>
<dbReference type="OrthoDB" id="5273213at2759"/>
<dbReference type="InterPro" id="IPR000938">
    <property type="entry name" value="CAP-Gly_domain"/>
</dbReference>
<dbReference type="SUPFAM" id="SSF74924">
    <property type="entry name" value="Cap-Gly domain"/>
    <property type="match status" value="1"/>
</dbReference>
<evidence type="ECO:0000313" key="12">
    <source>
        <dbReference type="RefSeq" id="XP_015511872.1"/>
    </source>
</evidence>
<dbReference type="AlphaFoldDB" id="A0A6J0BCI1"/>
<name>A0A6J0BCI1_NEOLC</name>
<dbReference type="RefSeq" id="XP_046601691.1">
    <property type="nucleotide sequence ID" value="XM_046745735.1"/>
</dbReference>
<organism evidence="11 12">
    <name type="scientific">Neodiprion lecontei</name>
    <name type="common">Redheaded pine sawfly</name>
    <dbReference type="NCBI Taxonomy" id="441921"/>
    <lineage>
        <taxon>Eukaryota</taxon>
        <taxon>Metazoa</taxon>
        <taxon>Ecdysozoa</taxon>
        <taxon>Arthropoda</taxon>
        <taxon>Hexapoda</taxon>
        <taxon>Insecta</taxon>
        <taxon>Pterygota</taxon>
        <taxon>Neoptera</taxon>
        <taxon>Endopterygota</taxon>
        <taxon>Hymenoptera</taxon>
        <taxon>Tenthredinoidea</taxon>
        <taxon>Diprionidae</taxon>
        <taxon>Diprioninae</taxon>
        <taxon>Neodiprion</taxon>
    </lineage>
</organism>
<dbReference type="InterPro" id="IPR029071">
    <property type="entry name" value="Ubiquitin-like_domsf"/>
</dbReference>
<dbReference type="SMART" id="SM01052">
    <property type="entry name" value="CAP_GLY"/>
    <property type="match status" value="1"/>
</dbReference>
<keyword evidence="5" id="KW-0433">Leucine-rich repeat</keyword>
<evidence type="ECO:0000313" key="11">
    <source>
        <dbReference type="Proteomes" id="UP000829291"/>
    </source>
</evidence>
<sequence length="527" mass="60330">MVEDKNYELGSRIECDGSLGTLRYVGPVGDTKGEWLGIDWDDPSRGKHNGTYEGVKYFTTWHPTSGSFIRHGKANFGISCPDAIKSRYGLINDDLAGIDRENLTSLQKEINAPFLEMVGFSKVNKKQSKFDQLEIIWLRDQSVSNAGNPGELETLCPRLKELDISRNLTNSWKVISDICIQLRSLTRLNVSENKLPCDIEVEQFRKSFSNVTHLTMARMNYNWADVQRCIAMFPSIRELSISFNIVNTIERPPDCSNIMKLRALTLEGNLIENWNEILKLGSLPCLEYLNVNENRIKVVSFPTDKSMTKTSLFANLRQLHISKNDISEWRSISELDKLLSLQDLKFRDNPILKCGTPETTRQLIIARISKLKFLNGTEVWQDERTGAEYDYLKLFGKQWLDTESIPEKRVEFITEHPQYPSLIKKYGLPDVHVSKLNAGMGSNVISVEFICPDDPNQPQRVRRKLLKDMEVQKVVGIVQRLFKTSGKIPTLSFVQQTLSSNEIKLDKPLQNLSYFSIQDGDQILVRW</sequence>
<evidence type="ECO:0000256" key="2">
    <source>
        <dbReference type="ARBA" id="ARBA00006286"/>
    </source>
</evidence>
<protein>
    <recommendedName>
        <fullName evidence="3">Tubulin-specific chaperone E</fullName>
    </recommendedName>
    <alternativeName>
        <fullName evidence="9">Tubulin-folding cofactor E</fullName>
    </alternativeName>
</protein>
<dbReference type="PROSITE" id="PS51450">
    <property type="entry name" value="LRR"/>
    <property type="match status" value="1"/>
</dbReference>
<dbReference type="RefSeq" id="XP_015511872.1">
    <property type="nucleotide sequence ID" value="XM_015656386.1"/>
</dbReference>
<dbReference type="Pfam" id="PF01302">
    <property type="entry name" value="CAP_GLY"/>
    <property type="match status" value="1"/>
</dbReference>
<dbReference type="Gene3D" id="3.10.20.90">
    <property type="entry name" value="Phosphatidylinositol 3-kinase Catalytic Subunit, Chain A, domain 1"/>
    <property type="match status" value="1"/>
</dbReference>
<evidence type="ECO:0000256" key="1">
    <source>
        <dbReference type="ARBA" id="ARBA00004496"/>
    </source>
</evidence>
<keyword evidence="6" id="KW-0677">Repeat</keyword>
<evidence type="ECO:0000256" key="8">
    <source>
        <dbReference type="ARBA" id="ARBA00026055"/>
    </source>
</evidence>
<dbReference type="KEGG" id="nlo:107218491"/>
<dbReference type="InterPro" id="IPR001611">
    <property type="entry name" value="Leu-rich_rpt"/>
</dbReference>
<dbReference type="PROSITE" id="PS50245">
    <property type="entry name" value="CAP_GLY_2"/>
    <property type="match status" value="1"/>
</dbReference>
<comment type="subcellular location">
    <subcellularLocation>
        <location evidence="1">Cytoplasm</location>
    </subcellularLocation>
</comment>
<keyword evidence="11" id="KW-1185">Reference proteome</keyword>
<evidence type="ECO:0000256" key="6">
    <source>
        <dbReference type="ARBA" id="ARBA00022737"/>
    </source>
</evidence>
<evidence type="ECO:0000256" key="7">
    <source>
        <dbReference type="ARBA" id="ARBA00023186"/>
    </source>
</evidence>
<dbReference type="PROSITE" id="PS00845">
    <property type="entry name" value="CAP_GLY_1"/>
    <property type="match status" value="1"/>
</dbReference>
<keyword evidence="4" id="KW-0963">Cytoplasm</keyword>
<gene>
    <name evidence="12 13 14" type="primary">LOC107218491</name>
</gene>
<comment type="similarity">
    <text evidence="2">Belongs to the TBCE family.</text>
</comment>
<dbReference type="FunFam" id="2.30.30.190:FF:000016">
    <property type="entry name" value="Tubulin-folding cofactor E"/>
    <property type="match status" value="1"/>
</dbReference>
<dbReference type="FunCoup" id="A0A6J0BCI1">
    <property type="interactions" value="1790"/>
</dbReference>
<dbReference type="CDD" id="cd17044">
    <property type="entry name" value="Ubl_TBCE"/>
    <property type="match status" value="1"/>
</dbReference>
<dbReference type="SUPFAM" id="SSF54236">
    <property type="entry name" value="Ubiquitin-like"/>
    <property type="match status" value="1"/>
</dbReference>
<reference evidence="12" key="1">
    <citation type="submission" date="2025-04" db="UniProtKB">
        <authorList>
            <consortium name="RefSeq"/>
        </authorList>
    </citation>
    <scope>IDENTIFICATION</scope>
    <source>
        <tissue evidence="13 14">Thorax and Abdomen</tissue>
        <tissue evidence="12">Whole body</tissue>
    </source>
</reference>
<evidence type="ECO:0000256" key="4">
    <source>
        <dbReference type="ARBA" id="ARBA00022490"/>
    </source>
</evidence>
<accession>A0A6J0BCI1</accession>
<evidence type="ECO:0000259" key="10">
    <source>
        <dbReference type="PROSITE" id="PS50245"/>
    </source>
</evidence>
<proteinExistence type="inferred from homology"/>
<dbReference type="InterPro" id="IPR036859">
    <property type="entry name" value="CAP-Gly_dom_sf"/>
</dbReference>